<evidence type="ECO:0008006" key="3">
    <source>
        <dbReference type="Google" id="ProtNLM"/>
    </source>
</evidence>
<evidence type="ECO:0000313" key="1">
    <source>
        <dbReference type="EMBL" id="OGE02911.1"/>
    </source>
</evidence>
<dbReference type="STRING" id="1797737.A2196_03570"/>
<name>A0A1F5HFG4_9BACT</name>
<dbReference type="EMBL" id="MFCA01000007">
    <property type="protein sequence ID" value="OGE02911.1"/>
    <property type="molecule type" value="Genomic_DNA"/>
</dbReference>
<organism evidence="1 2">
    <name type="scientific">Candidatus Curtissbacteria bacterium RIFOXYA1_FULL_41_14</name>
    <dbReference type="NCBI Taxonomy" id="1797737"/>
    <lineage>
        <taxon>Bacteria</taxon>
        <taxon>Candidatus Curtissiibacteriota</taxon>
    </lineage>
</organism>
<sequence length="94" mass="10880">MKVTLDKYEQQIEDALSKGEFTSTSDLDSTKQLFQEAARNFRELQETKSITLRVKKEDLIKVKAKAKRNGIAYQTLISLLIRQYIKGEKEVILD</sequence>
<evidence type="ECO:0000313" key="2">
    <source>
        <dbReference type="Proteomes" id="UP000176751"/>
    </source>
</evidence>
<dbReference type="Pfam" id="PF12441">
    <property type="entry name" value="CopG_antitoxin"/>
    <property type="match status" value="1"/>
</dbReference>
<comment type="caution">
    <text evidence="1">The sequence shown here is derived from an EMBL/GenBank/DDBJ whole genome shotgun (WGS) entry which is preliminary data.</text>
</comment>
<gene>
    <name evidence="1" type="ORF">A2196_03570</name>
</gene>
<proteinExistence type="predicted"/>
<protein>
    <recommendedName>
        <fullName evidence="3">Antitoxin</fullName>
    </recommendedName>
</protein>
<dbReference type="AlphaFoldDB" id="A0A1F5HFG4"/>
<accession>A0A1F5HFG4</accession>
<dbReference type="InterPro" id="IPR022148">
    <property type="entry name" value="CopG_antitoxin"/>
</dbReference>
<reference evidence="1 2" key="1">
    <citation type="journal article" date="2016" name="Nat. Commun.">
        <title>Thousands of microbial genomes shed light on interconnected biogeochemical processes in an aquifer system.</title>
        <authorList>
            <person name="Anantharaman K."/>
            <person name="Brown C.T."/>
            <person name="Hug L.A."/>
            <person name="Sharon I."/>
            <person name="Castelle C.J."/>
            <person name="Probst A.J."/>
            <person name="Thomas B.C."/>
            <person name="Singh A."/>
            <person name="Wilkins M.J."/>
            <person name="Karaoz U."/>
            <person name="Brodie E.L."/>
            <person name="Williams K.H."/>
            <person name="Hubbard S.S."/>
            <person name="Banfield J.F."/>
        </authorList>
    </citation>
    <scope>NUCLEOTIDE SEQUENCE [LARGE SCALE GENOMIC DNA]</scope>
</reference>
<dbReference type="Proteomes" id="UP000176751">
    <property type="component" value="Unassembled WGS sequence"/>
</dbReference>